<proteinExistence type="predicted"/>
<dbReference type="EMBL" id="JASCXX010000017">
    <property type="protein sequence ID" value="MDI6450225.1"/>
    <property type="molecule type" value="Genomic_DNA"/>
</dbReference>
<evidence type="ECO:0000313" key="2">
    <source>
        <dbReference type="Proteomes" id="UP001431776"/>
    </source>
</evidence>
<comment type="caution">
    <text evidence="1">The sequence shown here is derived from an EMBL/GenBank/DDBJ whole genome shotgun (WGS) entry which is preliminary data.</text>
</comment>
<organism evidence="1 2">
    <name type="scientific">Anaerobaca lacustris</name>
    <dbReference type="NCBI Taxonomy" id="3044600"/>
    <lineage>
        <taxon>Bacteria</taxon>
        <taxon>Pseudomonadati</taxon>
        <taxon>Planctomycetota</taxon>
        <taxon>Phycisphaerae</taxon>
        <taxon>Sedimentisphaerales</taxon>
        <taxon>Anaerobacaceae</taxon>
        <taxon>Anaerobaca</taxon>
    </lineage>
</organism>
<protein>
    <recommendedName>
        <fullName evidence="3">Tetratricopeptide repeat protein</fullName>
    </recommendedName>
</protein>
<accession>A0AAW6TX74</accession>
<evidence type="ECO:0008006" key="3">
    <source>
        <dbReference type="Google" id="ProtNLM"/>
    </source>
</evidence>
<dbReference type="AlphaFoldDB" id="A0AAW6TX74"/>
<name>A0AAW6TX74_9BACT</name>
<reference evidence="1" key="1">
    <citation type="submission" date="2023-05" db="EMBL/GenBank/DDBJ databases">
        <title>Anaerotaeda fermentans gen. nov., sp. nov., a novel anaerobic planctomycete of the new family within the order Sedimentisphaerales isolated from Taman Peninsula, Russia.</title>
        <authorList>
            <person name="Khomyakova M.A."/>
            <person name="Merkel A.Y."/>
            <person name="Slobodkin A.I."/>
        </authorList>
    </citation>
    <scope>NUCLEOTIDE SEQUENCE</scope>
    <source>
        <strain evidence="1">M17dextr</strain>
    </source>
</reference>
<sequence length="95" mass="10536">MGEYERVIAEAPARAKDLSPLRYHLFAALTALGQYDKADALFREIIAPGHEARRKFGDWCAKYVFDTLAAGRSGGHRSEDVLIYSGSSISLFIKT</sequence>
<dbReference type="RefSeq" id="WP_349245633.1">
    <property type="nucleotide sequence ID" value="NZ_JASCXX010000017.1"/>
</dbReference>
<gene>
    <name evidence="1" type="ORF">QJ522_14285</name>
</gene>
<evidence type="ECO:0000313" key="1">
    <source>
        <dbReference type="EMBL" id="MDI6450225.1"/>
    </source>
</evidence>
<dbReference type="Proteomes" id="UP001431776">
    <property type="component" value="Unassembled WGS sequence"/>
</dbReference>
<keyword evidence="2" id="KW-1185">Reference proteome</keyword>